<feature type="domain" description="Helix-turn-helix" evidence="1">
    <location>
        <begin position="17"/>
        <end position="54"/>
    </location>
</feature>
<dbReference type="Proteomes" id="UP001589814">
    <property type="component" value="Unassembled WGS sequence"/>
</dbReference>
<accession>A0ABV6G2R7</accession>
<dbReference type="InterPro" id="IPR009061">
    <property type="entry name" value="DNA-bd_dom_put_sf"/>
</dbReference>
<dbReference type="NCBIfam" id="TIGR01764">
    <property type="entry name" value="excise"/>
    <property type="match status" value="1"/>
</dbReference>
<keyword evidence="3" id="KW-1185">Reference proteome</keyword>
<dbReference type="Pfam" id="PF12728">
    <property type="entry name" value="HTH_17"/>
    <property type="match status" value="1"/>
</dbReference>
<proteinExistence type="predicted"/>
<dbReference type="RefSeq" id="WP_019953045.1">
    <property type="nucleotide sequence ID" value="NZ_JBHLVX010000031.1"/>
</dbReference>
<dbReference type="InterPro" id="IPR010093">
    <property type="entry name" value="SinI_DNA-bd"/>
</dbReference>
<organism evidence="2 3">
    <name type="scientific">Kushneria aurantia</name>
    <dbReference type="NCBI Taxonomy" id="504092"/>
    <lineage>
        <taxon>Bacteria</taxon>
        <taxon>Pseudomonadati</taxon>
        <taxon>Pseudomonadota</taxon>
        <taxon>Gammaproteobacteria</taxon>
        <taxon>Oceanospirillales</taxon>
        <taxon>Halomonadaceae</taxon>
        <taxon>Kushneria</taxon>
    </lineage>
</organism>
<gene>
    <name evidence="2" type="ORF">ACFFHW_08120</name>
</gene>
<keyword evidence="2" id="KW-0238">DNA-binding</keyword>
<evidence type="ECO:0000313" key="3">
    <source>
        <dbReference type="Proteomes" id="UP001589814"/>
    </source>
</evidence>
<name>A0ABV6G2R7_9GAMM</name>
<sequence length="68" mass="7553">MEQEQVTPQTDNHPIMTLELFASRTGVTVPTVRAWVHNGDIPSVKVGKRRLVNMVGLIRDLIDDEGGL</sequence>
<dbReference type="EMBL" id="JBHLVX010000031">
    <property type="protein sequence ID" value="MFC0267949.1"/>
    <property type="molecule type" value="Genomic_DNA"/>
</dbReference>
<protein>
    <submittedName>
        <fullName evidence="2">Excisionase family DNA-binding protein</fullName>
    </submittedName>
</protein>
<dbReference type="InterPro" id="IPR041657">
    <property type="entry name" value="HTH_17"/>
</dbReference>
<reference evidence="2 3" key="1">
    <citation type="submission" date="2024-09" db="EMBL/GenBank/DDBJ databases">
        <authorList>
            <person name="Sun Q."/>
            <person name="Mori K."/>
        </authorList>
    </citation>
    <scope>NUCLEOTIDE SEQUENCE [LARGE SCALE GENOMIC DNA]</scope>
    <source>
        <strain evidence="2 3">CCM 7415</strain>
    </source>
</reference>
<dbReference type="GO" id="GO:0003677">
    <property type="term" value="F:DNA binding"/>
    <property type="evidence" value="ECO:0007669"/>
    <property type="project" value="UniProtKB-KW"/>
</dbReference>
<evidence type="ECO:0000313" key="2">
    <source>
        <dbReference type="EMBL" id="MFC0267949.1"/>
    </source>
</evidence>
<evidence type="ECO:0000259" key="1">
    <source>
        <dbReference type="Pfam" id="PF12728"/>
    </source>
</evidence>
<dbReference type="SUPFAM" id="SSF46955">
    <property type="entry name" value="Putative DNA-binding domain"/>
    <property type="match status" value="1"/>
</dbReference>
<comment type="caution">
    <text evidence="2">The sequence shown here is derived from an EMBL/GenBank/DDBJ whole genome shotgun (WGS) entry which is preliminary data.</text>
</comment>